<dbReference type="OrthoDB" id="2941821at2"/>
<name>A0A0K9GWC8_9BACI</name>
<gene>
    <name evidence="2" type="ORF">AC625_14445</name>
</gene>
<sequence>MAKKRILRKHEDIRKMIEDTDMKFIMLNNRLFDDFYKLGKIQYRPKLISDKDGDRYINYDGMVYPYQEFADKEKMLTATFDERDFILIVLLKFLSLHNFKGYTKEIADYLGYSDKRVKERIKKLQFLEGTMNNTFYHKKKERTMYPDGVKVRVINEESEDGYENGNIKRKFYKWHLNFDCDYKREVDEHGEIQDTPINFFKVTIYDLDLYTSKLLNEKEFITYLYFVSSYNANQDIWHTMDKLSENLNTKDVKITEKIVARLIELRVKDKFVDENNQDFPLFHVKRPANYEKRVKEREQPSAYYIPMYNVQMCERLNDKNSDTYVSNEAEEVHNEEQPVGSTFGEKKNQWGSREFGDEIAELFG</sequence>
<feature type="region of interest" description="Disordered" evidence="1">
    <location>
        <begin position="331"/>
        <end position="352"/>
    </location>
</feature>
<dbReference type="AlphaFoldDB" id="A0A0K9GWC8"/>
<evidence type="ECO:0000256" key="1">
    <source>
        <dbReference type="SAM" id="MobiDB-lite"/>
    </source>
</evidence>
<reference evidence="3" key="1">
    <citation type="submission" date="2015-07" db="EMBL/GenBank/DDBJ databases">
        <title>Genome sequencing project for genomic taxonomy and phylogenomics of Bacillus-like bacteria.</title>
        <authorList>
            <person name="Liu B."/>
            <person name="Wang J."/>
            <person name="Zhu Y."/>
            <person name="Liu G."/>
            <person name="Chen Q."/>
            <person name="Chen Z."/>
            <person name="Lan J."/>
            <person name="Che J."/>
            <person name="Ge C."/>
            <person name="Shi H."/>
            <person name="Pan Z."/>
            <person name="Liu X."/>
        </authorList>
    </citation>
    <scope>NUCLEOTIDE SEQUENCE [LARGE SCALE GENOMIC DNA]</scope>
    <source>
        <strain evidence="3">FJAT-27997</strain>
    </source>
</reference>
<dbReference type="STRING" id="1679170.AC625_14445"/>
<evidence type="ECO:0000313" key="2">
    <source>
        <dbReference type="EMBL" id="KMY50557.1"/>
    </source>
</evidence>
<comment type="caution">
    <text evidence="2">The sequence shown here is derived from an EMBL/GenBank/DDBJ whole genome shotgun (WGS) entry which is preliminary data.</text>
</comment>
<dbReference type="RefSeq" id="WP_049681910.1">
    <property type="nucleotide sequence ID" value="NZ_LFZW01000001.1"/>
</dbReference>
<organism evidence="2 3">
    <name type="scientific">Peribacillus loiseleuriae</name>
    <dbReference type="NCBI Taxonomy" id="1679170"/>
    <lineage>
        <taxon>Bacteria</taxon>
        <taxon>Bacillati</taxon>
        <taxon>Bacillota</taxon>
        <taxon>Bacilli</taxon>
        <taxon>Bacillales</taxon>
        <taxon>Bacillaceae</taxon>
        <taxon>Peribacillus</taxon>
    </lineage>
</organism>
<dbReference type="Proteomes" id="UP000037146">
    <property type="component" value="Unassembled WGS sequence"/>
</dbReference>
<dbReference type="EMBL" id="LFZW01000001">
    <property type="protein sequence ID" value="KMY50557.1"/>
    <property type="molecule type" value="Genomic_DNA"/>
</dbReference>
<accession>A0A0K9GWC8</accession>
<dbReference type="PATRIC" id="fig|1679170.3.peg.3297"/>
<proteinExistence type="predicted"/>
<protein>
    <submittedName>
        <fullName evidence="2">Uncharacterized protein</fullName>
    </submittedName>
</protein>
<keyword evidence="3" id="KW-1185">Reference proteome</keyword>
<evidence type="ECO:0000313" key="3">
    <source>
        <dbReference type="Proteomes" id="UP000037146"/>
    </source>
</evidence>